<evidence type="ECO:0000313" key="1">
    <source>
        <dbReference type="EMBL" id="TMQ59419.1"/>
    </source>
</evidence>
<organism evidence="1 2">
    <name type="scientific">Eiseniibacteriota bacterium</name>
    <dbReference type="NCBI Taxonomy" id="2212470"/>
    <lineage>
        <taxon>Bacteria</taxon>
        <taxon>Candidatus Eiseniibacteriota</taxon>
    </lineage>
</organism>
<name>A0A538T731_UNCEI</name>
<reference evidence="1 2" key="1">
    <citation type="journal article" date="2019" name="Nat. Microbiol.">
        <title>Mediterranean grassland soil C-N compound turnover is dependent on rainfall and depth, and is mediated by genomically divergent microorganisms.</title>
        <authorList>
            <person name="Diamond S."/>
            <person name="Andeer P.F."/>
            <person name="Li Z."/>
            <person name="Crits-Christoph A."/>
            <person name="Burstein D."/>
            <person name="Anantharaman K."/>
            <person name="Lane K.R."/>
            <person name="Thomas B.C."/>
            <person name="Pan C."/>
            <person name="Northen T.R."/>
            <person name="Banfield J.F."/>
        </authorList>
    </citation>
    <scope>NUCLEOTIDE SEQUENCE [LARGE SCALE GENOMIC DNA]</scope>
    <source>
        <strain evidence="1">WS_6</strain>
    </source>
</reference>
<evidence type="ECO:0000313" key="2">
    <source>
        <dbReference type="Proteomes" id="UP000316852"/>
    </source>
</evidence>
<dbReference type="AlphaFoldDB" id="A0A538T731"/>
<dbReference type="EMBL" id="VBOW01000022">
    <property type="protein sequence ID" value="TMQ59419.1"/>
    <property type="molecule type" value="Genomic_DNA"/>
</dbReference>
<proteinExistence type="predicted"/>
<sequence>MNRLSVDRRAQIVRVLVEGNSIRATCRMTDTTKGTVLKLLVDLGRACFEYQDKTLRNLPCKRLQLDEIWSFVGVKEKNRPERERGNYGRGDVWTWTALCADTKVVPSWLVSSRDAGAATEFCQDLAGRLSGRVQITTDGHRAYLNAVEDAFGTDVDYAVLQKLYGAVPDEVRYSPAKCIGCRRDSITGDPDPRHVSTSYVERQNLTMRMSMRRFTRLTNAFSKKLENLEAAVALHFMWYNFGRIHQTLRVTPAMEAGVADHVWAAEEIVGLLE</sequence>
<gene>
    <name evidence="1" type="ORF">E6K76_04965</name>
</gene>
<comment type="caution">
    <text evidence="1">The sequence shown here is derived from an EMBL/GenBank/DDBJ whole genome shotgun (WGS) entry which is preliminary data.</text>
</comment>
<accession>A0A538T731</accession>
<protein>
    <submittedName>
        <fullName evidence="1">IS1 family transposase</fullName>
    </submittedName>
</protein>
<dbReference type="Proteomes" id="UP000316852">
    <property type="component" value="Unassembled WGS sequence"/>
</dbReference>